<dbReference type="EMBL" id="KP182409">
    <property type="protein sequence ID" value="AJG01891.1"/>
    <property type="molecule type" value="Genomic_DNA"/>
</dbReference>
<dbReference type="AlphaFoldDB" id="A0A0B5JAY2"/>
<organism evidence="2">
    <name type="scientific">Nipponia nippon</name>
    <name type="common">Crested ibis</name>
    <name type="synonym">Ibis nippon</name>
    <dbReference type="NCBI Taxonomy" id="128390"/>
    <lineage>
        <taxon>Eukaryota</taxon>
        <taxon>Metazoa</taxon>
        <taxon>Chordata</taxon>
        <taxon>Craniata</taxon>
        <taxon>Vertebrata</taxon>
        <taxon>Euteleostomi</taxon>
        <taxon>Archelosauria</taxon>
        <taxon>Archosauria</taxon>
        <taxon>Dinosauria</taxon>
        <taxon>Saurischia</taxon>
        <taxon>Theropoda</taxon>
        <taxon>Coelurosauria</taxon>
        <taxon>Aves</taxon>
        <taxon>Neognathae</taxon>
        <taxon>Neoaves</taxon>
        <taxon>Aequornithes</taxon>
        <taxon>Pelecaniformes</taxon>
        <taxon>Threskiornithidae</taxon>
        <taxon>Nipponia</taxon>
    </lineage>
</organism>
<sequence length="137" mass="15212">MGVIVPKERERGAEKDTIKTNQRDGKKADTAMILTPLMEQGMAERESPLIVTKTLTNRVKLTTTGPIRIIIAKAEGLTTHSLERKTYIALAATEQTSITVQYPSSHVKNILVKGMHFHLGQLIPTLRTHPGKMKKTN</sequence>
<reference evidence="2" key="1">
    <citation type="submission" date="2014-11" db="EMBL/GenBank/DDBJ databases">
        <authorList>
            <person name="Chen L.-C."/>
            <person name="Lan H."/>
            <person name="Wan Q.-H."/>
        </authorList>
    </citation>
    <scope>NUCLEOTIDE SEQUENCE</scope>
</reference>
<accession>A0A0B5JAY2</accession>
<feature type="region of interest" description="Disordered" evidence="1">
    <location>
        <begin position="1"/>
        <end position="26"/>
    </location>
</feature>
<evidence type="ECO:0000313" key="2">
    <source>
        <dbReference type="EMBL" id="AJG01891.1"/>
    </source>
</evidence>
<gene>
    <name evidence="2" type="primary">USP42-like</name>
</gene>
<proteinExistence type="predicted"/>
<protein>
    <submittedName>
        <fullName evidence="2">USP42-like protein</fullName>
    </submittedName>
</protein>
<reference evidence="2" key="2">
    <citation type="journal article" date="2015" name="Sci. Rep.">
        <title>Genomic organization of the crested ibis MHC provides new insight into ancestral avian MHC structure.</title>
        <authorList>
            <person name="Chen L.C."/>
            <person name="Lan H."/>
            <person name="Sun L."/>
            <person name="Deng Y.L."/>
            <person name="Tang K.Y."/>
            <person name="Wan Q.H."/>
        </authorList>
    </citation>
    <scope>NUCLEOTIDE SEQUENCE</scope>
</reference>
<name>A0A0B5JAY2_NIPNI</name>
<evidence type="ECO:0000256" key="1">
    <source>
        <dbReference type="SAM" id="MobiDB-lite"/>
    </source>
</evidence>